<dbReference type="InterPro" id="IPR054939">
    <property type="entry name" value="KDG_KDGal_kin"/>
</dbReference>
<gene>
    <name evidence="13" type="ORF">J5U21_00395</name>
    <name evidence="14" type="ORF">J5U22_00316</name>
</gene>
<feature type="domain" description="Carbohydrate kinase PfkB" evidence="12">
    <location>
        <begin position="4"/>
        <end position="300"/>
    </location>
</feature>
<evidence type="ECO:0000259" key="12">
    <source>
        <dbReference type="Pfam" id="PF00294"/>
    </source>
</evidence>
<dbReference type="FunFam" id="3.40.1190.20:FF:000088">
    <property type="entry name" value="2-dehydro-3-deoxygluconokinase"/>
    <property type="match status" value="1"/>
</dbReference>
<dbReference type="EMBL" id="CP077713">
    <property type="protein sequence ID" value="QXJ33771.1"/>
    <property type="molecule type" value="Genomic_DNA"/>
</dbReference>
<keyword evidence="5 14" id="KW-0418">Kinase</keyword>
<evidence type="ECO:0000256" key="4">
    <source>
        <dbReference type="ARBA" id="ARBA00022741"/>
    </source>
</evidence>
<dbReference type="GO" id="GO:0008673">
    <property type="term" value="F:2-dehydro-3-deoxygluconokinase activity"/>
    <property type="evidence" value="ECO:0007669"/>
    <property type="project" value="UniProtKB-ARBA"/>
</dbReference>
<dbReference type="NCBIfam" id="NF040938">
    <property type="entry name" value="KDG_KDGal_kin"/>
    <property type="match status" value="1"/>
</dbReference>
<evidence type="ECO:0000256" key="3">
    <source>
        <dbReference type="ARBA" id="ARBA00022679"/>
    </source>
</evidence>
<protein>
    <recommendedName>
        <fullName evidence="10">2-keto-3-deoxygluconokinase</fullName>
    </recommendedName>
    <alternativeName>
        <fullName evidence="11">3-deoxy-2-oxo-D-gluconate kinase</fullName>
    </alternativeName>
    <alternativeName>
        <fullName evidence="9">KDG kinase</fullName>
    </alternativeName>
</protein>
<comment type="similarity">
    <text evidence="1">Belongs to the carbohydrate kinase PfkB family.</text>
</comment>
<evidence type="ECO:0000256" key="1">
    <source>
        <dbReference type="ARBA" id="ARBA00010688"/>
    </source>
</evidence>
<reference evidence="14 15" key="1">
    <citation type="journal article" date="2021" name="Environ. Microbiol.">
        <title>New insights into the diversity and evolution of the archaeal mobilome from three complete genomes of Saccharolobus shibatae.</title>
        <authorList>
            <person name="Medvedeva S."/>
            <person name="Brandt D."/>
            <person name="Cvirkaite-Krupovic V."/>
            <person name="Liu Y."/>
            <person name="Severinov K."/>
            <person name="Ishino S."/>
            <person name="Ishino Y."/>
            <person name="Prangishvili D."/>
            <person name="Kalinowski J."/>
            <person name="Krupovic M."/>
        </authorList>
    </citation>
    <scope>NUCLEOTIDE SEQUENCE [LARGE SCALE GENOMIC DNA]</scope>
    <source>
        <strain evidence="13">BEU9</strain>
        <strain evidence="14 15">S38A</strain>
    </source>
</reference>
<dbReference type="AlphaFoldDB" id="A0A8F5BYI1"/>
<comment type="pathway">
    <text evidence="8">Carbohydrate acid metabolism; 2-dehydro-3-deoxy-D-gluconate degradation; D-glyceraldehyde 3-phosphate and pyruvate from 2-dehydro-3-deoxy-D-gluconate: step 1/2.</text>
</comment>
<dbReference type="RefSeq" id="WP_218259182.1">
    <property type="nucleotide sequence ID" value="NZ_CP077713.1"/>
</dbReference>
<keyword evidence="7" id="KW-0119">Carbohydrate metabolism</keyword>
<dbReference type="GeneID" id="65561919"/>
<dbReference type="Proteomes" id="UP000694036">
    <property type="component" value="Chromosome"/>
</dbReference>
<dbReference type="GO" id="GO:0005524">
    <property type="term" value="F:ATP binding"/>
    <property type="evidence" value="ECO:0007669"/>
    <property type="project" value="UniProtKB-KW"/>
</dbReference>
<dbReference type="Proteomes" id="UP000693941">
    <property type="component" value="Chromosome"/>
</dbReference>
<dbReference type="PANTHER" id="PTHR43085">
    <property type="entry name" value="HEXOKINASE FAMILY MEMBER"/>
    <property type="match status" value="1"/>
</dbReference>
<proteinExistence type="inferred from homology"/>
<accession>A0A8F5BYI1</accession>
<sequence>MVDVIALGEPLVQFNSFTSGPLRFVNYFEKHIAGSELNFCIAVIRNHLSCGLIARVGNDEFGRNIIEYSRAQGIDTTYIKVDKETFTGIYFIQRGYPIPMKSELIYYRKGSAGSRLSPEDVDETYIRSARLVHSTGITLAISDSAKEAVIKAFELAKSRSLDTNIRPKLWSSLEKARETILPILKKYDIEVLVTDPDDTKILLDVTDPDDAYRKYKELGVKVLLYKLGAKGAMAYKDNVKAFKEGYKVQVEDPTGAGDAMAGTFISLYLQGKGIEYSLAHGIAASTIVITVRGDNELTPTTEDAERFLNEFKT</sequence>
<evidence type="ECO:0000256" key="7">
    <source>
        <dbReference type="ARBA" id="ARBA00023277"/>
    </source>
</evidence>
<dbReference type="InterPro" id="IPR011611">
    <property type="entry name" value="PfkB_dom"/>
</dbReference>
<keyword evidence="6" id="KW-0067">ATP-binding</keyword>
<organism evidence="14 15">
    <name type="scientific">Saccharolobus shibatae</name>
    <dbReference type="NCBI Taxonomy" id="2286"/>
    <lineage>
        <taxon>Archaea</taxon>
        <taxon>Thermoproteota</taxon>
        <taxon>Thermoprotei</taxon>
        <taxon>Sulfolobales</taxon>
        <taxon>Sulfolobaceae</taxon>
        <taxon>Saccharolobus</taxon>
    </lineage>
</organism>
<dbReference type="Pfam" id="PF00294">
    <property type="entry name" value="PfkB"/>
    <property type="match status" value="1"/>
</dbReference>
<evidence type="ECO:0000256" key="9">
    <source>
        <dbReference type="ARBA" id="ARBA00044254"/>
    </source>
</evidence>
<dbReference type="CDD" id="cd01166">
    <property type="entry name" value="KdgK"/>
    <property type="match status" value="1"/>
</dbReference>
<evidence type="ECO:0000256" key="8">
    <source>
        <dbReference type="ARBA" id="ARBA00043951"/>
    </source>
</evidence>
<keyword evidence="4" id="KW-0547">Nucleotide-binding</keyword>
<keyword evidence="15" id="KW-1185">Reference proteome</keyword>
<name>A0A8F5BYI1_9CREN</name>
<evidence type="ECO:0000313" key="14">
    <source>
        <dbReference type="EMBL" id="QXJ33771.1"/>
    </source>
</evidence>
<evidence type="ECO:0000313" key="13">
    <source>
        <dbReference type="EMBL" id="QXJ30746.1"/>
    </source>
</evidence>
<evidence type="ECO:0000256" key="6">
    <source>
        <dbReference type="ARBA" id="ARBA00022840"/>
    </source>
</evidence>
<evidence type="ECO:0000256" key="11">
    <source>
        <dbReference type="ARBA" id="ARBA00080545"/>
    </source>
</evidence>
<evidence type="ECO:0000256" key="2">
    <source>
        <dbReference type="ARBA" id="ARBA00011165"/>
    </source>
</evidence>
<evidence type="ECO:0000313" key="15">
    <source>
        <dbReference type="Proteomes" id="UP000694036"/>
    </source>
</evidence>
<dbReference type="EMBL" id="CP077715">
    <property type="protein sequence ID" value="QXJ30746.1"/>
    <property type="molecule type" value="Genomic_DNA"/>
</dbReference>
<dbReference type="PANTHER" id="PTHR43085:SF1">
    <property type="entry name" value="PSEUDOURIDINE KINASE-RELATED"/>
    <property type="match status" value="1"/>
</dbReference>
<evidence type="ECO:0000256" key="5">
    <source>
        <dbReference type="ARBA" id="ARBA00022777"/>
    </source>
</evidence>
<keyword evidence="3 14" id="KW-0808">Transferase</keyword>
<evidence type="ECO:0000256" key="10">
    <source>
        <dbReference type="ARBA" id="ARBA00075711"/>
    </source>
</evidence>
<dbReference type="InterPro" id="IPR050306">
    <property type="entry name" value="PfkB_Carbo_kinase"/>
</dbReference>
<comment type="subunit">
    <text evidence="2">Homohexamer; trimer of dimers.</text>
</comment>